<dbReference type="GO" id="GO:0017004">
    <property type="term" value="P:cytochrome complex assembly"/>
    <property type="evidence" value="ECO:0007669"/>
    <property type="project" value="UniProtKB-KW"/>
</dbReference>
<dbReference type="PROSITE" id="PS51352">
    <property type="entry name" value="THIOREDOXIN_2"/>
    <property type="match status" value="1"/>
</dbReference>
<feature type="domain" description="Thioredoxin" evidence="6">
    <location>
        <begin position="245"/>
        <end position="384"/>
    </location>
</feature>
<accession>A0A2S8ST62</accession>
<organism evidence="7 8">
    <name type="scientific">Abditibacterium utsteinense</name>
    <dbReference type="NCBI Taxonomy" id="1960156"/>
    <lineage>
        <taxon>Bacteria</taxon>
        <taxon>Pseudomonadati</taxon>
        <taxon>Abditibacteriota</taxon>
        <taxon>Abditibacteriia</taxon>
        <taxon>Abditibacteriales</taxon>
        <taxon>Abditibacteriaceae</taxon>
        <taxon>Abditibacterium</taxon>
    </lineage>
</organism>
<keyword evidence="8" id="KW-1185">Reference proteome</keyword>
<dbReference type="InterPro" id="IPR013740">
    <property type="entry name" value="Redoxin"/>
</dbReference>
<dbReference type="AlphaFoldDB" id="A0A2S8ST62"/>
<evidence type="ECO:0000256" key="5">
    <source>
        <dbReference type="SAM" id="SignalP"/>
    </source>
</evidence>
<keyword evidence="7" id="KW-0413">Isomerase</keyword>
<keyword evidence="5" id="KW-0732">Signal</keyword>
<evidence type="ECO:0000256" key="2">
    <source>
        <dbReference type="ARBA" id="ARBA00022748"/>
    </source>
</evidence>
<protein>
    <submittedName>
        <fullName evidence="7">Thiol-disulfide isomerase or thioredoxin</fullName>
    </submittedName>
</protein>
<dbReference type="PROSITE" id="PS00194">
    <property type="entry name" value="THIOREDOXIN_1"/>
    <property type="match status" value="1"/>
</dbReference>
<dbReference type="InterPro" id="IPR013766">
    <property type="entry name" value="Thioredoxin_domain"/>
</dbReference>
<dbReference type="InParanoid" id="A0A2S8ST62"/>
<reference evidence="7 8" key="1">
    <citation type="journal article" date="2018" name="Syst. Appl. Microbiol.">
        <title>Abditibacterium utsteinense sp. nov., the first cultivated member of candidate phylum FBP, isolated from ice-free Antarctic soil samples.</title>
        <authorList>
            <person name="Tahon G."/>
            <person name="Tytgat B."/>
            <person name="Lebbe L."/>
            <person name="Carlier A."/>
            <person name="Willems A."/>
        </authorList>
    </citation>
    <scope>NUCLEOTIDE SEQUENCE [LARGE SCALE GENOMIC DNA]</scope>
    <source>
        <strain evidence="7 8">LMG 29911</strain>
    </source>
</reference>
<dbReference type="SUPFAM" id="SSF52833">
    <property type="entry name" value="Thioredoxin-like"/>
    <property type="match status" value="1"/>
</dbReference>
<dbReference type="RefSeq" id="WP_202973471.1">
    <property type="nucleotide sequence ID" value="NZ_NIGF01000007.1"/>
</dbReference>
<dbReference type="Gene3D" id="2.50.20.10">
    <property type="entry name" value="Lipoprotein localisation LolA/LolB/LppX"/>
    <property type="match status" value="1"/>
</dbReference>
<evidence type="ECO:0000256" key="4">
    <source>
        <dbReference type="ARBA" id="ARBA00023284"/>
    </source>
</evidence>
<dbReference type="EMBL" id="NIGF01000007">
    <property type="protein sequence ID" value="PQV63987.1"/>
    <property type="molecule type" value="Genomic_DNA"/>
</dbReference>
<sequence>MLKKPVCILAMSLLGAFTVVASAPIAAAQTSNNSTETEALALLDKSAAAYAALDGLSMKYTSFSDAGGKISRSNGAIAFEKSGRARIASSSFPPGRMMVTGAATDAEAAKTSLGEAMMRAPMGASVPLSTLVQGKNPLRETTGFNAHVLWNQIRLLPDNGVAATASPKDPRAGSGSDLNFTFYFDPTDQLLRRVDVKAQMKNKTFLDFTTLSDIQINPQFAADTFAAPKVADSPRDPDVYWDPKLKVGTAPYQLTGADLGGKKRDLDQYKGKVVLLDFWATWCGPCVGELPNVLSNYAKYHSKGFEIVAISLDESKKDLTDFVAARKMPWPQLFDGKGWKAENAARYGVKAIPFTLLIGKDGKIAAVNPRGEELEPAIQAALAK</sequence>
<dbReference type="Pfam" id="PF08534">
    <property type="entry name" value="Redoxin"/>
    <property type="match status" value="1"/>
</dbReference>
<dbReference type="InterPro" id="IPR017937">
    <property type="entry name" value="Thioredoxin_CS"/>
</dbReference>
<dbReference type="CDD" id="cd02966">
    <property type="entry name" value="TlpA_like_family"/>
    <property type="match status" value="1"/>
</dbReference>
<evidence type="ECO:0000313" key="7">
    <source>
        <dbReference type="EMBL" id="PQV63987.1"/>
    </source>
</evidence>
<keyword evidence="3" id="KW-1015">Disulfide bond</keyword>
<dbReference type="InterPro" id="IPR050553">
    <property type="entry name" value="Thioredoxin_ResA/DsbE_sf"/>
</dbReference>
<name>A0A2S8ST62_9BACT</name>
<comment type="caution">
    <text evidence="7">The sequence shown here is derived from an EMBL/GenBank/DDBJ whole genome shotgun (WGS) entry which is preliminary data.</text>
</comment>
<feature type="signal peptide" evidence="5">
    <location>
        <begin position="1"/>
        <end position="21"/>
    </location>
</feature>
<dbReference type="PANTHER" id="PTHR42852:SF6">
    <property type="entry name" value="THIOL:DISULFIDE INTERCHANGE PROTEIN DSBE"/>
    <property type="match status" value="1"/>
</dbReference>
<dbReference type="GO" id="GO:0016491">
    <property type="term" value="F:oxidoreductase activity"/>
    <property type="evidence" value="ECO:0007669"/>
    <property type="project" value="InterPro"/>
</dbReference>
<dbReference type="InterPro" id="IPR036249">
    <property type="entry name" value="Thioredoxin-like_sf"/>
</dbReference>
<comment type="subcellular location">
    <subcellularLocation>
        <location evidence="1">Cell envelope</location>
    </subcellularLocation>
</comment>
<evidence type="ECO:0000313" key="8">
    <source>
        <dbReference type="Proteomes" id="UP000237684"/>
    </source>
</evidence>
<keyword evidence="2" id="KW-0201">Cytochrome c-type biogenesis</keyword>
<proteinExistence type="predicted"/>
<dbReference type="GO" id="GO:0030313">
    <property type="term" value="C:cell envelope"/>
    <property type="evidence" value="ECO:0007669"/>
    <property type="project" value="UniProtKB-SubCell"/>
</dbReference>
<evidence type="ECO:0000259" key="6">
    <source>
        <dbReference type="PROSITE" id="PS51352"/>
    </source>
</evidence>
<keyword evidence="4" id="KW-0676">Redox-active center</keyword>
<dbReference type="Gene3D" id="3.40.30.10">
    <property type="entry name" value="Glutaredoxin"/>
    <property type="match status" value="1"/>
</dbReference>
<evidence type="ECO:0000256" key="1">
    <source>
        <dbReference type="ARBA" id="ARBA00004196"/>
    </source>
</evidence>
<evidence type="ECO:0000256" key="3">
    <source>
        <dbReference type="ARBA" id="ARBA00023157"/>
    </source>
</evidence>
<dbReference type="GO" id="GO:0016853">
    <property type="term" value="F:isomerase activity"/>
    <property type="evidence" value="ECO:0007669"/>
    <property type="project" value="UniProtKB-KW"/>
</dbReference>
<gene>
    <name evidence="7" type="ORF">B1R32_1079</name>
</gene>
<dbReference type="PANTHER" id="PTHR42852">
    <property type="entry name" value="THIOL:DISULFIDE INTERCHANGE PROTEIN DSBE"/>
    <property type="match status" value="1"/>
</dbReference>
<feature type="chain" id="PRO_5015392592" evidence="5">
    <location>
        <begin position="22"/>
        <end position="384"/>
    </location>
</feature>
<dbReference type="Proteomes" id="UP000237684">
    <property type="component" value="Unassembled WGS sequence"/>
</dbReference>